<dbReference type="GO" id="GO:0047372">
    <property type="term" value="F:monoacylglycerol lipase activity"/>
    <property type="evidence" value="ECO:0007669"/>
    <property type="project" value="TreeGrafter"/>
</dbReference>
<organism evidence="5">
    <name type="scientific">Soboliphyme baturini</name>
    <dbReference type="NCBI Taxonomy" id="241478"/>
    <lineage>
        <taxon>Eukaryota</taxon>
        <taxon>Metazoa</taxon>
        <taxon>Ecdysozoa</taxon>
        <taxon>Nematoda</taxon>
        <taxon>Enoplea</taxon>
        <taxon>Dorylaimia</taxon>
        <taxon>Dioctophymatida</taxon>
        <taxon>Dioctophymatoidea</taxon>
        <taxon>Soboliphymatidae</taxon>
        <taxon>Soboliphyme</taxon>
    </lineage>
</organism>
<dbReference type="Proteomes" id="UP000270296">
    <property type="component" value="Unassembled WGS sequence"/>
</dbReference>
<dbReference type="InterPro" id="IPR050960">
    <property type="entry name" value="AB_hydrolase_4_sf"/>
</dbReference>
<evidence type="ECO:0000256" key="1">
    <source>
        <dbReference type="ARBA" id="ARBA00010884"/>
    </source>
</evidence>
<dbReference type="InterPro" id="IPR000073">
    <property type="entry name" value="AB_hydrolase_1"/>
</dbReference>
<dbReference type="InterPro" id="IPR029058">
    <property type="entry name" value="AB_hydrolase_fold"/>
</dbReference>
<dbReference type="GO" id="GO:0008126">
    <property type="term" value="F:acetylesterase activity"/>
    <property type="evidence" value="ECO:0007669"/>
    <property type="project" value="TreeGrafter"/>
</dbReference>
<dbReference type="PANTHER" id="PTHR10794:SF63">
    <property type="entry name" value="ALPHA_BETA HYDROLASE 1, ISOFORM A"/>
    <property type="match status" value="1"/>
</dbReference>
<gene>
    <name evidence="3" type="ORF">SBAD_LOCUS1013</name>
</gene>
<dbReference type="Gene3D" id="3.40.50.1820">
    <property type="entry name" value="alpha/beta hydrolase"/>
    <property type="match status" value="1"/>
</dbReference>
<dbReference type="InterPro" id="IPR012020">
    <property type="entry name" value="ABHD4"/>
</dbReference>
<dbReference type="OrthoDB" id="247542at2759"/>
<dbReference type="SUPFAM" id="SSF53474">
    <property type="entry name" value="alpha/beta-Hydrolases"/>
    <property type="match status" value="1"/>
</dbReference>
<dbReference type="EMBL" id="UZAM01006682">
    <property type="protein sequence ID" value="VDO92899.1"/>
    <property type="molecule type" value="Genomic_DNA"/>
</dbReference>
<comment type="similarity">
    <text evidence="1">Belongs to the AB hydrolase superfamily. AB hydrolase 4 family.</text>
</comment>
<evidence type="ECO:0000313" key="3">
    <source>
        <dbReference type="EMBL" id="VDO92899.1"/>
    </source>
</evidence>
<evidence type="ECO:0000259" key="2">
    <source>
        <dbReference type="Pfam" id="PF00561"/>
    </source>
</evidence>
<accession>A0A183IBL9</accession>
<dbReference type="PIRSF" id="PIRSF005211">
    <property type="entry name" value="Ab_hydro_YheT"/>
    <property type="match status" value="1"/>
</dbReference>
<evidence type="ECO:0000313" key="5">
    <source>
        <dbReference type="WBParaSite" id="SBAD_0000104501-mRNA-1"/>
    </source>
</evidence>
<feature type="domain" description="AB hydrolase-1" evidence="2">
    <location>
        <begin position="25"/>
        <end position="136"/>
    </location>
</feature>
<proteinExistence type="inferred from homology"/>
<name>A0A183IBL9_9BILA</name>
<sequence length="240" mass="26747">MFKLNDGGQLALDWSIPENCLDICPVVIILPGLTGTTHDRYVQSLAKTINDLRYKAVVFNYRGGNGAALLTPKIYCACDTDDIQAVVWYIKKKWPRCQCMAVGISVGGGLLFNYLSRNDAERTGLKAAMIISTPWDPVASSKSLEQYAYRFIFNRRLTKNLCHIVQQNKEILQSMVDVDAALKASLIREFDELVTAPLSGFKTANDYYRAAAIYHKVNMVSVPTVCLNAEDDCFSPIEGM</sequence>
<reference evidence="5" key="1">
    <citation type="submission" date="2016-06" db="UniProtKB">
        <authorList>
            <consortium name="WormBaseParasite"/>
        </authorList>
    </citation>
    <scope>IDENTIFICATION</scope>
</reference>
<dbReference type="PANTHER" id="PTHR10794">
    <property type="entry name" value="ABHYDROLASE DOMAIN-CONTAINING PROTEIN"/>
    <property type="match status" value="1"/>
</dbReference>
<dbReference type="GO" id="GO:0051793">
    <property type="term" value="P:medium-chain fatty acid catabolic process"/>
    <property type="evidence" value="ECO:0007669"/>
    <property type="project" value="TreeGrafter"/>
</dbReference>
<dbReference type="AlphaFoldDB" id="A0A183IBL9"/>
<protein>
    <submittedName>
        <fullName evidence="5">AB hydrolase-1 domain-containing protein</fullName>
    </submittedName>
</protein>
<evidence type="ECO:0000313" key="4">
    <source>
        <dbReference type="Proteomes" id="UP000270296"/>
    </source>
</evidence>
<dbReference type="Pfam" id="PF00561">
    <property type="entry name" value="Abhydrolase_1"/>
    <property type="match status" value="1"/>
</dbReference>
<keyword evidence="4" id="KW-1185">Reference proteome</keyword>
<reference evidence="3 4" key="2">
    <citation type="submission" date="2018-11" db="EMBL/GenBank/DDBJ databases">
        <authorList>
            <consortium name="Pathogen Informatics"/>
        </authorList>
    </citation>
    <scope>NUCLEOTIDE SEQUENCE [LARGE SCALE GENOMIC DNA]</scope>
</reference>
<dbReference type="WBParaSite" id="SBAD_0000104501-mRNA-1">
    <property type="protein sequence ID" value="SBAD_0000104501-mRNA-1"/>
    <property type="gene ID" value="SBAD_0000104501"/>
</dbReference>
<dbReference type="GO" id="GO:0051792">
    <property type="term" value="P:medium-chain fatty acid biosynthetic process"/>
    <property type="evidence" value="ECO:0007669"/>
    <property type="project" value="TreeGrafter"/>
</dbReference>